<dbReference type="Proteomes" id="UP001519325">
    <property type="component" value="Unassembled WGS sequence"/>
</dbReference>
<dbReference type="InterPro" id="IPR034660">
    <property type="entry name" value="DinB/YfiT-like"/>
</dbReference>
<keyword evidence="2" id="KW-1185">Reference proteome</keyword>
<accession>A0ABS4QKA3</accession>
<dbReference type="Gene3D" id="1.20.120.450">
    <property type="entry name" value="dinb family like domain"/>
    <property type="match status" value="1"/>
</dbReference>
<dbReference type="EMBL" id="JAGGMR010000001">
    <property type="protein sequence ID" value="MBP2192135.1"/>
    <property type="molecule type" value="Genomic_DNA"/>
</dbReference>
<organism evidence="1 2">
    <name type="scientific">Nocardia goodfellowii</name>
    <dbReference type="NCBI Taxonomy" id="882446"/>
    <lineage>
        <taxon>Bacteria</taxon>
        <taxon>Bacillati</taxon>
        <taxon>Actinomycetota</taxon>
        <taxon>Actinomycetes</taxon>
        <taxon>Mycobacteriales</taxon>
        <taxon>Nocardiaceae</taxon>
        <taxon>Nocardia</taxon>
    </lineage>
</organism>
<dbReference type="RefSeq" id="WP_209894775.1">
    <property type="nucleotide sequence ID" value="NZ_JAGGMR010000001.1"/>
</dbReference>
<reference evidence="1 2" key="1">
    <citation type="submission" date="2021-03" db="EMBL/GenBank/DDBJ databases">
        <title>Sequencing the genomes of 1000 actinobacteria strains.</title>
        <authorList>
            <person name="Klenk H.-P."/>
        </authorList>
    </citation>
    <scope>NUCLEOTIDE SEQUENCE [LARGE SCALE GENOMIC DNA]</scope>
    <source>
        <strain evidence="1 2">DSM 45516</strain>
    </source>
</reference>
<name>A0ABS4QKA3_9NOCA</name>
<sequence>MTGSDPKTVLHRYLRSAREAMLWKLDGLSEYDIRRPMTPTGTNLLGLVKHLGSVEYGYFGDTFGRPDDEPINQHDFVADPTADMWATADESRADIVAFYHRAWAHSDTTIDTLDLTAEGSVPWWNPEQRTVTLHQILVHVTAETHRHAGHADIIRELLDGAAGLLPANTNLPTDDPDWWQRYRDKLEDVAKRATEQY</sequence>
<proteinExistence type="predicted"/>
<protein>
    <submittedName>
        <fullName evidence="1">Damage-inducible protein DinB</fullName>
    </submittedName>
</protein>
<gene>
    <name evidence="1" type="ORF">BJ987_005036</name>
</gene>
<dbReference type="Pfam" id="PF04978">
    <property type="entry name" value="MST"/>
    <property type="match status" value="1"/>
</dbReference>
<dbReference type="InterPro" id="IPR007061">
    <property type="entry name" value="MST-like"/>
</dbReference>
<evidence type="ECO:0000313" key="1">
    <source>
        <dbReference type="EMBL" id="MBP2192135.1"/>
    </source>
</evidence>
<evidence type="ECO:0000313" key="2">
    <source>
        <dbReference type="Proteomes" id="UP001519325"/>
    </source>
</evidence>
<dbReference type="SUPFAM" id="SSF109854">
    <property type="entry name" value="DinB/YfiT-like putative metalloenzymes"/>
    <property type="match status" value="1"/>
</dbReference>
<comment type="caution">
    <text evidence="1">The sequence shown here is derived from an EMBL/GenBank/DDBJ whole genome shotgun (WGS) entry which is preliminary data.</text>
</comment>